<dbReference type="OrthoDB" id="550346at2759"/>
<reference evidence="6 7" key="1">
    <citation type="submission" date="2017-08" db="EMBL/GenBank/DDBJ databases">
        <title>Acidophilic green algal genome provides insights into adaptation to an acidic environment.</title>
        <authorList>
            <person name="Hirooka S."/>
            <person name="Hirose Y."/>
            <person name="Kanesaki Y."/>
            <person name="Higuchi S."/>
            <person name="Fujiwara T."/>
            <person name="Onuma R."/>
            <person name="Era A."/>
            <person name="Ohbayashi R."/>
            <person name="Uzuka A."/>
            <person name="Nozaki H."/>
            <person name="Yoshikawa H."/>
            <person name="Miyagishima S.Y."/>
        </authorList>
    </citation>
    <scope>NUCLEOTIDE SEQUENCE [LARGE SCALE GENOMIC DNA]</scope>
    <source>
        <strain evidence="6 7">NIES-2499</strain>
    </source>
</reference>
<dbReference type="STRING" id="1157962.A0A250XMW8"/>
<dbReference type="Proteomes" id="UP000232323">
    <property type="component" value="Unassembled WGS sequence"/>
</dbReference>
<dbReference type="PANTHER" id="PTHR34273">
    <property type="entry name" value="METHYLTHIORIBOSE KINASE"/>
    <property type="match status" value="1"/>
</dbReference>
<sequence>MHVKDVHFRRELSYSSMSWNQFVQTRPGVKLKHASKFRADLKRGVTSNIEAVSYIKASRVIQFKDPTLLKASELVEGQINYLFLVQTPSDNVVGDGRTSAVLKYCPPYVKSLGANVFPLRQDRLRIEAAAQAKVHALCPQYVPELFKYDPISHVIIQEYLPDHVKLTTAIHRFNACLPSGLGRDLGYLMSTYLFHTSQYYLGKDIAVSMAEDFKNEDIFLANEGIVFNEAFDPDCGSNSYSLELESIVNHLRLDERVQRQHARLLSKYRDSKEALIHHDLHFGNLLVGMTTSKGAQTQEVISLGRRDVMDHNDVSRVPLQQTRDVASADAKISHPGSFKAQMLQTSMLSNDDDDEGWRLSGSLKLIDFEFAMVGPMAYDVGSLLSNLLMAYCVKKHRRLQNDRSCLEMQGGDQYSLSNHSLTAGTHPRGSVAKELCPEGGNQAKQDAKEECQDHASEQPQFLIGDELLEEVLPEFLEELSSRLCTSVTTSTCYDDRADELIMMSTPVSNFKRDLLLDSWGFAAICMVRLTIGRLHYPPLDAIQPEAWRVSCSAQILELAHNILVKVNGCARMHEGGKCEEISSDFVQLVRETNGVTGAC</sequence>
<dbReference type="AlphaFoldDB" id="A0A250XMW8"/>
<evidence type="ECO:0008006" key="8">
    <source>
        <dbReference type="Google" id="ProtNLM"/>
    </source>
</evidence>
<dbReference type="Gene3D" id="3.30.200.20">
    <property type="entry name" value="Phosphorylase Kinase, domain 1"/>
    <property type="match status" value="1"/>
</dbReference>
<keyword evidence="5" id="KW-0067">ATP-binding</keyword>
<keyword evidence="7" id="KW-1185">Reference proteome</keyword>
<comment type="similarity">
    <text evidence="1">Belongs to the methylthioribose kinase family.</text>
</comment>
<gene>
    <name evidence="6" type="ORF">CEUSTIGMA_g11701.t1</name>
</gene>
<evidence type="ECO:0000313" key="7">
    <source>
        <dbReference type="Proteomes" id="UP000232323"/>
    </source>
</evidence>
<dbReference type="EMBL" id="BEGY01000121">
    <property type="protein sequence ID" value="GAX84279.1"/>
    <property type="molecule type" value="Genomic_DNA"/>
</dbReference>
<evidence type="ECO:0000313" key="6">
    <source>
        <dbReference type="EMBL" id="GAX84279.1"/>
    </source>
</evidence>
<keyword evidence="2" id="KW-0808">Transferase</keyword>
<evidence type="ECO:0000256" key="1">
    <source>
        <dbReference type="ARBA" id="ARBA00010165"/>
    </source>
</evidence>
<name>A0A250XMW8_9CHLO</name>
<dbReference type="InterPro" id="IPR011009">
    <property type="entry name" value="Kinase-like_dom_sf"/>
</dbReference>
<organism evidence="6 7">
    <name type="scientific">Chlamydomonas eustigma</name>
    <dbReference type="NCBI Taxonomy" id="1157962"/>
    <lineage>
        <taxon>Eukaryota</taxon>
        <taxon>Viridiplantae</taxon>
        <taxon>Chlorophyta</taxon>
        <taxon>core chlorophytes</taxon>
        <taxon>Chlorophyceae</taxon>
        <taxon>CS clade</taxon>
        <taxon>Chlamydomonadales</taxon>
        <taxon>Chlamydomonadaceae</taxon>
        <taxon>Chlamydomonas</taxon>
    </lineage>
</organism>
<comment type="caution">
    <text evidence="6">The sequence shown here is derived from an EMBL/GenBank/DDBJ whole genome shotgun (WGS) entry which is preliminary data.</text>
</comment>
<dbReference type="SUPFAM" id="SSF56112">
    <property type="entry name" value="Protein kinase-like (PK-like)"/>
    <property type="match status" value="1"/>
</dbReference>
<evidence type="ECO:0000256" key="4">
    <source>
        <dbReference type="ARBA" id="ARBA00022777"/>
    </source>
</evidence>
<evidence type="ECO:0000256" key="3">
    <source>
        <dbReference type="ARBA" id="ARBA00022741"/>
    </source>
</evidence>
<dbReference type="GO" id="GO:0005524">
    <property type="term" value="F:ATP binding"/>
    <property type="evidence" value="ECO:0007669"/>
    <property type="project" value="UniProtKB-KW"/>
</dbReference>
<protein>
    <recommendedName>
        <fullName evidence="8">Aminoglycoside phosphotransferase domain-containing protein</fullName>
    </recommendedName>
</protein>
<keyword evidence="4" id="KW-0418">Kinase</keyword>
<keyword evidence="3" id="KW-0547">Nucleotide-binding</keyword>
<dbReference type="GO" id="GO:0016301">
    <property type="term" value="F:kinase activity"/>
    <property type="evidence" value="ECO:0007669"/>
    <property type="project" value="UniProtKB-KW"/>
</dbReference>
<evidence type="ECO:0000256" key="5">
    <source>
        <dbReference type="ARBA" id="ARBA00022840"/>
    </source>
</evidence>
<proteinExistence type="inferred from homology"/>
<dbReference type="PANTHER" id="PTHR34273:SF2">
    <property type="entry name" value="METHYLTHIORIBOSE KINASE"/>
    <property type="match status" value="1"/>
</dbReference>
<evidence type="ECO:0000256" key="2">
    <source>
        <dbReference type="ARBA" id="ARBA00022679"/>
    </source>
</evidence>
<accession>A0A250XMW8</accession>
<dbReference type="Gene3D" id="3.90.1200.10">
    <property type="match status" value="3"/>
</dbReference>